<proteinExistence type="predicted"/>
<feature type="transmembrane region" description="Helical" evidence="1">
    <location>
        <begin position="120"/>
        <end position="137"/>
    </location>
</feature>
<evidence type="ECO:0000313" key="2">
    <source>
        <dbReference type="EMBL" id="EOR28082.1"/>
    </source>
</evidence>
<feature type="transmembrane region" description="Helical" evidence="1">
    <location>
        <begin position="43"/>
        <end position="68"/>
    </location>
</feature>
<dbReference type="RefSeq" id="WP_016205761.1">
    <property type="nucleotide sequence ID" value="NZ_ASRV01000017.1"/>
</dbReference>
<protein>
    <submittedName>
        <fullName evidence="2">Uncharacterized protein</fullName>
    </submittedName>
</protein>
<keyword evidence="3" id="KW-1185">Reference proteome</keyword>
<feature type="transmembrane region" description="Helical" evidence="1">
    <location>
        <begin position="12"/>
        <end position="37"/>
    </location>
</feature>
<feature type="transmembrane region" description="Helical" evidence="1">
    <location>
        <begin position="80"/>
        <end position="100"/>
    </location>
</feature>
<name>R9CFK9_9CLOT</name>
<accession>R9CFK9</accession>
<keyword evidence="1" id="KW-1133">Transmembrane helix</keyword>
<organism evidence="2 3">
    <name type="scientific">Clostridium sartagoforme AAU1</name>
    <dbReference type="NCBI Taxonomy" id="1202534"/>
    <lineage>
        <taxon>Bacteria</taxon>
        <taxon>Bacillati</taxon>
        <taxon>Bacillota</taxon>
        <taxon>Clostridia</taxon>
        <taxon>Eubacteriales</taxon>
        <taxon>Clostridiaceae</taxon>
        <taxon>Clostridium</taxon>
    </lineage>
</organism>
<keyword evidence="1" id="KW-0812">Transmembrane</keyword>
<dbReference type="Proteomes" id="UP000013988">
    <property type="component" value="Unassembled WGS sequence"/>
</dbReference>
<comment type="caution">
    <text evidence="2">The sequence shown here is derived from an EMBL/GenBank/DDBJ whole genome shotgun (WGS) entry which is preliminary data.</text>
</comment>
<evidence type="ECO:0000313" key="3">
    <source>
        <dbReference type="Proteomes" id="UP000013988"/>
    </source>
</evidence>
<dbReference type="AlphaFoldDB" id="R9CFK9"/>
<evidence type="ECO:0000256" key="1">
    <source>
        <dbReference type="SAM" id="Phobius"/>
    </source>
</evidence>
<reference evidence="2 3" key="1">
    <citation type="submission" date="2013-03" db="EMBL/GenBank/DDBJ databases">
        <title>Whole genome shotgun sequencing of Clostridium sartagoforme AAU1.</title>
        <authorList>
            <person name="Joshi C.G."/>
            <person name="Duggirala S.M."/>
            <person name="Nathani N.M."/>
            <person name="Bhatt V.D."/>
            <person name="Patel A.K."/>
            <person name="Pandya P.R."/>
            <person name="KaPatel J.A."/>
        </authorList>
    </citation>
    <scope>NUCLEOTIDE SEQUENCE [LARGE SCALE GENOMIC DNA]</scope>
    <source>
        <strain evidence="2 3">AAU1</strain>
    </source>
</reference>
<sequence>MSERITNFLMKILIFPIILFFIYGVAWIIGMRIAGYIYKVEDIFFIVLMMVITSILCLILTGISHFIIYKIKPNIAFKNWFEWWHLLLMYISTLITVIIALKPIIEESGIVYPNIGNDKYAVVVSIFFLITFNYYFYKALVINKDIVLIPYIKEMIKNIYLLIY</sequence>
<keyword evidence="1" id="KW-0472">Membrane</keyword>
<gene>
    <name evidence="2" type="ORF">A500_01170</name>
</gene>
<dbReference type="PATRIC" id="fig|1202534.3.peg.237"/>
<dbReference type="EMBL" id="ASRV01000017">
    <property type="protein sequence ID" value="EOR28082.1"/>
    <property type="molecule type" value="Genomic_DNA"/>
</dbReference>